<feature type="compositionally biased region" description="Basic and acidic residues" evidence="1">
    <location>
        <begin position="1"/>
        <end position="13"/>
    </location>
</feature>
<gene>
    <name evidence="2" type="ORF">BDN71DRAFT_1433338</name>
</gene>
<dbReference type="AlphaFoldDB" id="A0A9P6D4J3"/>
<dbReference type="EMBL" id="MU154603">
    <property type="protein sequence ID" value="KAF9492351.1"/>
    <property type="molecule type" value="Genomic_DNA"/>
</dbReference>
<feature type="compositionally biased region" description="Polar residues" evidence="1">
    <location>
        <begin position="30"/>
        <end position="39"/>
    </location>
</feature>
<protein>
    <submittedName>
        <fullName evidence="2">Uncharacterized protein</fullName>
    </submittedName>
</protein>
<feature type="region of interest" description="Disordered" evidence="1">
    <location>
        <begin position="1"/>
        <end position="142"/>
    </location>
</feature>
<accession>A0A9P6D4J3</accession>
<evidence type="ECO:0000313" key="2">
    <source>
        <dbReference type="EMBL" id="KAF9492351.1"/>
    </source>
</evidence>
<dbReference type="Proteomes" id="UP000807025">
    <property type="component" value="Unassembled WGS sequence"/>
</dbReference>
<evidence type="ECO:0000256" key="1">
    <source>
        <dbReference type="SAM" id="MobiDB-lite"/>
    </source>
</evidence>
<feature type="compositionally biased region" description="Polar residues" evidence="1">
    <location>
        <begin position="46"/>
        <end position="62"/>
    </location>
</feature>
<reference evidence="2" key="1">
    <citation type="submission" date="2020-11" db="EMBL/GenBank/DDBJ databases">
        <authorList>
            <consortium name="DOE Joint Genome Institute"/>
            <person name="Ahrendt S."/>
            <person name="Riley R."/>
            <person name="Andreopoulos W."/>
            <person name="Labutti K."/>
            <person name="Pangilinan J."/>
            <person name="Ruiz-Duenas F.J."/>
            <person name="Barrasa J.M."/>
            <person name="Sanchez-Garcia M."/>
            <person name="Camarero S."/>
            <person name="Miyauchi S."/>
            <person name="Serrano A."/>
            <person name="Linde D."/>
            <person name="Babiker R."/>
            <person name="Drula E."/>
            <person name="Ayuso-Fernandez I."/>
            <person name="Pacheco R."/>
            <person name="Padilla G."/>
            <person name="Ferreira P."/>
            <person name="Barriuso J."/>
            <person name="Kellner H."/>
            <person name="Castanera R."/>
            <person name="Alfaro M."/>
            <person name="Ramirez L."/>
            <person name="Pisabarro A.G."/>
            <person name="Kuo A."/>
            <person name="Tritt A."/>
            <person name="Lipzen A."/>
            <person name="He G."/>
            <person name="Yan M."/>
            <person name="Ng V."/>
            <person name="Cullen D."/>
            <person name="Martin F."/>
            <person name="Rosso M.-N."/>
            <person name="Henrissat B."/>
            <person name="Hibbett D."/>
            <person name="Martinez A.T."/>
            <person name="Grigoriev I.V."/>
        </authorList>
    </citation>
    <scope>NUCLEOTIDE SEQUENCE</scope>
    <source>
        <strain evidence="2">ATCC 90797</strain>
    </source>
</reference>
<name>A0A9P6D4J3_PLEER</name>
<organism evidence="2 3">
    <name type="scientific">Pleurotus eryngii</name>
    <name type="common">Boletus of the steppes</name>
    <dbReference type="NCBI Taxonomy" id="5323"/>
    <lineage>
        <taxon>Eukaryota</taxon>
        <taxon>Fungi</taxon>
        <taxon>Dikarya</taxon>
        <taxon>Basidiomycota</taxon>
        <taxon>Agaricomycotina</taxon>
        <taxon>Agaricomycetes</taxon>
        <taxon>Agaricomycetidae</taxon>
        <taxon>Agaricales</taxon>
        <taxon>Pleurotineae</taxon>
        <taxon>Pleurotaceae</taxon>
        <taxon>Pleurotus</taxon>
    </lineage>
</organism>
<proteinExistence type="predicted"/>
<sequence length="142" mass="14964">MTNIRAETDRGPHQDTPSSPAEELSPAYMDSTTCGPSTRNQKDKLTSTIMAASRPVSSTNGSAIEGIASRPNSPRHANAGNENAPRGKANGSPLLYERGPPHTERNTPRGQANGSPSLYERGPPHTETIASKCVEEGGVDAE</sequence>
<comment type="caution">
    <text evidence="2">The sequence shown here is derived from an EMBL/GenBank/DDBJ whole genome shotgun (WGS) entry which is preliminary data.</text>
</comment>
<evidence type="ECO:0000313" key="3">
    <source>
        <dbReference type="Proteomes" id="UP000807025"/>
    </source>
</evidence>
<keyword evidence="3" id="KW-1185">Reference proteome</keyword>